<keyword evidence="2" id="KW-1185">Reference proteome</keyword>
<reference evidence="1 2" key="1">
    <citation type="submission" date="2019-05" db="EMBL/GenBank/DDBJ databases">
        <title>Marivita sp. nov. isolated from sea sediment.</title>
        <authorList>
            <person name="Kim W."/>
        </authorList>
    </citation>
    <scope>NUCLEOTIDE SEQUENCE [LARGE SCALE GENOMIC DNA]</scope>
    <source>
        <strain evidence="1 2">CAU 1492</strain>
    </source>
</reference>
<organism evidence="1 2">
    <name type="scientific">Arenibacterium halophilum</name>
    <dbReference type="NCBI Taxonomy" id="2583821"/>
    <lineage>
        <taxon>Bacteria</taxon>
        <taxon>Pseudomonadati</taxon>
        <taxon>Pseudomonadota</taxon>
        <taxon>Alphaproteobacteria</taxon>
        <taxon>Rhodobacterales</taxon>
        <taxon>Paracoccaceae</taxon>
        <taxon>Arenibacterium</taxon>
    </lineage>
</organism>
<accession>A0ABY2X938</accession>
<comment type="caution">
    <text evidence="1">The sequence shown here is derived from an EMBL/GenBank/DDBJ whole genome shotgun (WGS) entry which is preliminary data.</text>
</comment>
<gene>
    <name evidence="1" type="ORF">FGK64_16820</name>
</gene>
<protein>
    <submittedName>
        <fullName evidence="1">Helix-turn-helix domain-containing protein</fullName>
    </submittedName>
</protein>
<sequence length="66" mass="7224">MPTPVAARYIGVSETKLRGLGLPRKKLGGKRVYDRVDLDAYADRLPYEGAQPEADECDKLFGVVAS</sequence>
<dbReference type="EMBL" id="VCPC01000003">
    <property type="protein sequence ID" value="TMV11973.1"/>
    <property type="molecule type" value="Genomic_DNA"/>
</dbReference>
<dbReference type="Proteomes" id="UP001191082">
    <property type="component" value="Unassembled WGS sequence"/>
</dbReference>
<evidence type="ECO:0000313" key="1">
    <source>
        <dbReference type="EMBL" id="TMV11973.1"/>
    </source>
</evidence>
<name>A0ABY2X938_9RHOB</name>
<proteinExistence type="predicted"/>
<evidence type="ECO:0000313" key="2">
    <source>
        <dbReference type="Proteomes" id="UP001191082"/>
    </source>
</evidence>